<evidence type="ECO:0000313" key="2">
    <source>
        <dbReference type="EMBL" id="SFS51819.1"/>
    </source>
</evidence>
<dbReference type="Proteomes" id="UP000199392">
    <property type="component" value="Unassembled WGS sequence"/>
</dbReference>
<proteinExistence type="predicted"/>
<keyword evidence="1" id="KW-1133">Transmembrane helix</keyword>
<feature type="transmembrane region" description="Helical" evidence="1">
    <location>
        <begin position="7"/>
        <end position="26"/>
    </location>
</feature>
<protein>
    <recommendedName>
        <fullName evidence="4">MASE1 domain-containing protein</fullName>
    </recommendedName>
</protein>
<reference evidence="3" key="1">
    <citation type="submission" date="2016-10" db="EMBL/GenBank/DDBJ databases">
        <authorList>
            <person name="Varghese N."/>
            <person name="Submissions S."/>
        </authorList>
    </citation>
    <scope>NUCLEOTIDE SEQUENCE [LARGE SCALE GENOMIC DNA]</scope>
    <source>
        <strain evidence="3">DSM 26894</strain>
    </source>
</reference>
<feature type="transmembrane region" description="Helical" evidence="1">
    <location>
        <begin position="32"/>
        <end position="49"/>
    </location>
</feature>
<keyword evidence="1" id="KW-0812">Transmembrane</keyword>
<gene>
    <name evidence="2" type="ORF">SAMN04488050_10272</name>
</gene>
<feature type="transmembrane region" description="Helical" evidence="1">
    <location>
        <begin position="156"/>
        <end position="181"/>
    </location>
</feature>
<dbReference type="EMBL" id="FOZW01000002">
    <property type="protein sequence ID" value="SFS51819.1"/>
    <property type="molecule type" value="Genomic_DNA"/>
</dbReference>
<organism evidence="2 3">
    <name type="scientific">Alloyangia pacifica</name>
    <dbReference type="NCBI Taxonomy" id="311180"/>
    <lineage>
        <taxon>Bacteria</taxon>
        <taxon>Pseudomonadati</taxon>
        <taxon>Pseudomonadota</taxon>
        <taxon>Alphaproteobacteria</taxon>
        <taxon>Rhodobacterales</taxon>
        <taxon>Roseobacteraceae</taxon>
        <taxon>Alloyangia</taxon>
    </lineage>
</organism>
<evidence type="ECO:0000256" key="1">
    <source>
        <dbReference type="SAM" id="Phobius"/>
    </source>
</evidence>
<feature type="transmembrane region" description="Helical" evidence="1">
    <location>
        <begin position="56"/>
        <end position="76"/>
    </location>
</feature>
<evidence type="ECO:0000313" key="3">
    <source>
        <dbReference type="Proteomes" id="UP000199392"/>
    </source>
</evidence>
<dbReference type="RefSeq" id="WP_245695929.1">
    <property type="nucleotide sequence ID" value="NZ_FNCL01000001.1"/>
</dbReference>
<evidence type="ECO:0008006" key="4">
    <source>
        <dbReference type="Google" id="ProtNLM"/>
    </source>
</evidence>
<accession>A0A1I6QH68</accession>
<keyword evidence="1" id="KW-0472">Membrane</keyword>
<feature type="transmembrane region" description="Helical" evidence="1">
    <location>
        <begin position="88"/>
        <end position="114"/>
    </location>
</feature>
<dbReference type="AlphaFoldDB" id="A0A1I6QH68"/>
<feature type="transmembrane region" description="Helical" evidence="1">
    <location>
        <begin position="126"/>
        <end position="150"/>
    </location>
</feature>
<sequence>MTAALNMAVVVLAYILAHGLTAMLVTPLQMRFLPDVTAFASLVYLPHGVRVLSTWLMGKVAFLPLCVGAFLSEVLFTPAELRVAMEPVILLSIAVGAASALLAFEAVALAGHRIYARQQAVIHWKWLLLAGTVASVINSVGQSLVFSGAVLPDHSYAVLTVYAVGDLIGLIVTTFVLMFVFRWLRVLSAAR</sequence>
<keyword evidence="3" id="KW-1185">Reference proteome</keyword>
<name>A0A1I6QH68_9RHOB</name>